<keyword evidence="6" id="KW-0145">Chemotaxis</keyword>
<dbReference type="EC" id="2.7.13.3" evidence="3"/>
<dbReference type="InterPro" id="IPR003594">
    <property type="entry name" value="HATPase_dom"/>
</dbReference>
<dbReference type="SUPFAM" id="SSF55052">
    <property type="entry name" value="CheY-binding domain of CheA"/>
    <property type="match status" value="1"/>
</dbReference>
<dbReference type="Pfam" id="PF07194">
    <property type="entry name" value="P2"/>
    <property type="match status" value="1"/>
</dbReference>
<dbReference type="InterPro" id="IPR004358">
    <property type="entry name" value="Sig_transdc_His_kin-like_C"/>
</dbReference>
<dbReference type="PANTHER" id="PTHR43395">
    <property type="entry name" value="SENSOR HISTIDINE KINASE CHEA"/>
    <property type="match status" value="1"/>
</dbReference>
<evidence type="ECO:0000256" key="2">
    <source>
        <dbReference type="ARBA" id="ARBA00004496"/>
    </source>
</evidence>
<dbReference type="Proteomes" id="UP001208689">
    <property type="component" value="Chromosome"/>
</dbReference>
<accession>A0ABY6HNZ9</accession>
<sequence length="542" mass="61029">MSNITDNGENSEDIVDVLQYQEELELDDEEIEEITHNQEQNKTVLYITITLQPETELKYTRAYLCLKKVREFGKIFKTVPNEANLKEENFDRSFRAILISQEIIDILPLKQNLGSIAAVDSVEIVVFNMRELSENLDANSQESKGKKNNIMAVQNVKVSIKHLDNLMNLTGELLITKIRLDKIAQQRHVNELNETLNLINRITFDLQDEVLQMRMIPVSHIFDRFPRMVRDLTKSLGKLIDFSMEGREIELDRTIIDEIGDPIVHLLRNSVDHGIEKPDIRITKGKNRIASLKLRAYRERNFVIIEIADDGKGIDFDKIKQKALKRNLITSEEADQMTDYDLKRLLLGGGISTADKISEISGRGVGLGVVKQKIESIGGIIDVDSKLEKGTRFLLKLPLTVAIIKSLLVSLGSGRDMEIYAIPINNVVRTIVIHESEIRTIKNKEVITIMGKIVSIVRLRKLVSYEDKSNEDQTLKNVKMKTIIVIERNGMEVGLMVDSLIGQQEIVIKSLGGLLKAINGVSGGAILGDGKVALIIDVGSLF</sequence>
<keyword evidence="8" id="KW-0067">ATP-binding</keyword>
<dbReference type="Pfam" id="PF02518">
    <property type="entry name" value="HATPase_c"/>
    <property type="match status" value="1"/>
</dbReference>
<comment type="subcellular location">
    <subcellularLocation>
        <location evidence="2">Cytoplasm</location>
    </subcellularLocation>
</comment>
<feature type="domain" description="Histidine kinase" evidence="10">
    <location>
        <begin position="190"/>
        <end position="401"/>
    </location>
</feature>
<dbReference type="InterPro" id="IPR051315">
    <property type="entry name" value="Bact_Chemotaxis_CheA"/>
</dbReference>
<evidence type="ECO:0000256" key="1">
    <source>
        <dbReference type="ARBA" id="ARBA00000085"/>
    </source>
</evidence>
<dbReference type="PROSITE" id="PS50109">
    <property type="entry name" value="HIS_KIN"/>
    <property type="match status" value="1"/>
</dbReference>
<evidence type="ECO:0000313" key="13">
    <source>
        <dbReference type="Proteomes" id="UP001208689"/>
    </source>
</evidence>
<keyword evidence="13" id="KW-1185">Reference proteome</keyword>
<dbReference type="Gene3D" id="3.30.565.10">
    <property type="entry name" value="Histidine kinase-like ATPase, C-terminal domain"/>
    <property type="match status" value="1"/>
</dbReference>
<dbReference type="PANTHER" id="PTHR43395:SF10">
    <property type="entry name" value="CHEMOTAXIS PROTEIN CHEA"/>
    <property type="match status" value="1"/>
</dbReference>
<protein>
    <recommendedName>
        <fullName evidence="4">Chemotaxis protein CheA</fullName>
        <ecNumber evidence="3">2.7.13.3</ecNumber>
    </recommendedName>
</protein>
<comment type="catalytic activity">
    <reaction evidence="1">
        <text>ATP + protein L-histidine = ADP + protein N-phospho-L-histidine.</text>
        <dbReference type="EC" id="2.7.13.3"/>
    </reaction>
</comment>
<dbReference type="InterPro" id="IPR035891">
    <property type="entry name" value="CheY-binding_CheA"/>
</dbReference>
<name>A0ABY6HNZ9_9ARCH</name>
<dbReference type="Pfam" id="PF01584">
    <property type="entry name" value="CheW"/>
    <property type="match status" value="1"/>
</dbReference>
<dbReference type="InterPro" id="IPR037006">
    <property type="entry name" value="CheA-like_homodim_sf"/>
</dbReference>
<dbReference type="SMART" id="SM00387">
    <property type="entry name" value="HATPase_c"/>
    <property type="match status" value="1"/>
</dbReference>
<evidence type="ECO:0000259" key="10">
    <source>
        <dbReference type="PROSITE" id="PS50109"/>
    </source>
</evidence>
<dbReference type="Pfam" id="PF02895">
    <property type="entry name" value="H-kinase_dim"/>
    <property type="match status" value="1"/>
</dbReference>
<dbReference type="InterPro" id="IPR002545">
    <property type="entry name" value="CheW-lke_dom"/>
</dbReference>
<dbReference type="SUPFAM" id="SSF47384">
    <property type="entry name" value="Homodimeric domain of signal transducing histidine kinase"/>
    <property type="match status" value="1"/>
</dbReference>
<keyword evidence="7" id="KW-0547">Nucleotide-binding</keyword>
<reference evidence="12" key="1">
    <citation type="submission" date="2022-09" db="EMBL/GenBank/DDBJ databases">
        <title>Actin cytoskeleton and complex cell architecture in an #Asgard archaeon.</title>
        <authorList>
            <person name="Ponce Toledo R.I."/>
            <person name="Schleper C."/>
            <person name="Rodrigues Oliveira T."/>
            <person name="Wollweber F."/>
            <person name="Xu J."/>
            <person name="Rittmann S."/>
            <person name="Klingl A."/>
            <person name="Pilhofer M."/>
        </authorList>
    </citation>
    <scope>NUCLEOTIDE SEQUENCE</scope>
    <source>
        <strain evidence="12">B-35</strain>
    </source>
</reference>
<dbReference type="SMART" id="SM00260">
    <property type="entry name" value="CheW"/>
    <property type="match status" value="1"/>
</dbReference>
<dbReference type="SMART" id="SM01231">
    <property type="entry name" value="H-kinase_dim"/>
    <property type="match status" value="1"/>
</dbReference>
<keyword evidence="5" id="KW-0963">Cytoplasm</keyword>
<proteinExistence type="predicted"/>
<dbReference type="InterPro" id="IPR005467">
    <property type="entry name" value="His_kinase_dom"/>
</dbReference>
<dbReference type="Gene3D" id="2.30.30.40">
    <property type="entry name" value="SH3 Domains"/>
    <property type="match status" value="1"/>
</dbReference>
<gene>
    <name evidence="12" type="ORF">NEF87_000407</name>
</gene>
<evidence type="ECO:0000313" key="12">
    <source>
        <dbReference type="EMBL" id="UYP44122.1"/>
    </source>
</evidence>
<dbReference type="InterPro" id="IPR004105">
    <property type="entry name" value="CheA-like_dim"/>
</dbReference>
<dbReference type="InterPro" id="IPR036061">
    <property type="entry name" value="CheW-like_dom_sf"/>
</dbReference>
<feature type="domain" description="CheW-like" evidence="11">
    <location>
        <begin position="403"/>
        <end position="542"/>
    </location>
</feature>
<keyword evidence="9" id="KW-0902">Two-component regulatory system</keyword>
<evidence type="ECO:0000256" key="8">
    <source>
        <dbReference type="ARBA" id="ARBA00022840"/>
    </source>
</evidence>
<dbReference type="PROSITE" id="PS50851">
    <property type="entry name" value="CHEW"/>
    <property type="match status" value="1"/>
</dbReference>
<dbReference type="EMBL" id="CP104013">
    <property type="protein sequence ID" value="UYP44122.1"/>
    <property type="molecule type" value="Genomic_DNA"/>
</dbReference>
<evidence type="ECO:0000256" key="5">
    <source>
        <dbReference type="ARBA" id="ARBA00022490"/>
    </source>
</evidence>
<evidence type="ECO:0000256" key="4">
    <source>
        <dbReference type="ARBA" id="ARBA00021495"/>
    </source>
</evidence>
<dbReference type="CDD" id="cd00731">
    <property type="entry name" value="CheA_reg"/>
    <property type="match status" value="1"/>
</dbReference>
<dbReference type="InterPro" id="IPR036097">
    <property type="entry name" value="HisK_dim/P_sf"/>
</dbReference>
<dbReference type="SUPFAM" id="SSF55874">
    <property type="entry name" value="ATPase domain of HSP90 chaperone/DNA topoisomerase II/histidine kinase"/>
    <property type="match status" value="1"/>
</dbReference>
<dbReference type="InterPro" id="IPR037052">
    <property type="entry name" value="CheA-like_P2_sf"/>
</dbReference>
<dbReference type="PRINTS" id="PR00344">
    <property type="entry name" value="BCTRLSENSOR"/>
</dbReference>
<evidence type="ECO:0000256" key="9">
    <source>
        <dbReference type="ARBA" id="ARBA00023012"/>
    </source>
</evidence>
<organism evidence="12 13">
    <name type="scientific">Candidatus Lokiarchaeum ossiferum</name>
    <dbReference type="NCBI Taxonomy" id="2951803"/>
    <lineage>
        <taxon>Archaea</taxon>
        <taxon>Promethearchaeati</taxon>
        <taxon>Promethearchaeota</taxon>
        <taxon>Promethearchaeia</taxon>
        <taxon>Promethearchaeales</taxon>
        <taxon>Promethearchaeaceae</taxon>
        <taxon>Candidatus Lokiarchaeum</taxon>
    </lineage>
</organism>
<dbReference type="InterPro" id="IPR010808">
    <property type="entry name" value="CheA_P2-bd"/>
</dbReference>
<dbReference type="InterPro" id="IPR036890">
    <property type="entry name" value="HATPase_C_sf"/>
</dbReference>
<dbReference type="Gene3D" id="3.30.70.1110">
    <property type="entry name" value="Histidine kinase CheA-like, P2 response regulator-binding domain"/>
    <property type="match status" value="1"/>
</dbReference>
<evidence type="ECO:0000256" key="3">
    <source>
        <dbReference type="ARBA" id="ARBA00012438"/>
    </source>
</evidence>
<evidence type="ECO:0000259" key="11">
    <source>
        <dbReference type="PROSITE" id="PS50851"/>
    </source>
</evidence>
<evidence type="ECO:0000256" key="6">
    <source>
        <dbReference type="ARBA" id="ARBA00022500"/>
    </source>
</evidence>
<evidence type="ECO:0000256" key="7">
    <source>
        <dbReference type="ARBA" id="ARBA00022741"/>
    </source>
</evidence>
<dbReference type="SUPFAM" id="SSF50341">
    <property type="entry name" value="CheW-like"/>
    <property type="match status" value="1"/>
</dbReference>
<dbReference type="Gene3D" id="1.10.287.560">
    <property type="entry name" value="Histidine kinase CheA-like, homodimeric domain"/>
    <property type="match status" value="1"/>
</dbReference>